<dbReference type="AlphaFoldDB" id="A0A087DHV7"/>
<dbReference type="InterPro" id="IPR005002">
    <property type="entry name" value="PMM"/>
</dbReference>
<dbReference type="SFLD" id="SFLDS00003">
    <property type="entry name" value="Haloacid_Dehalogenase"/>
    <property type="match status" value="1"/>
</dbReference>
<dbReference type="UniPathway" id="UPA00126">
    <property type="reaction ID" value="UER00424"/>
</dbReference>
<dbReference type="GO" id="GO:0004615">
    <property type="term" value="F:phosphomannomutase activity"/>
    <property type="evidence" value="ECO:0007669"/>
    <property type="project" value="UniProtKB-EC"/>
</dbReference>
<dbReference type="EMBL" id="JGZO01000004">
    <property type="protein sequence ID" value="KFI95107.1"/>
    <property type="molecule type" value="Genomic_DNA"/>
</dbReference>
<sequence length="277" mass="30375">MVNIRSWADADYDGLVASMRVLGFDLDNTLACSKQPMHAAMADRITRLTRLIPVAIITGGRYELVVSQILDVLGKDADRANLHLMPTSGTRYYRWNGADWACVYEHELSEEDKRRAIDSLRRHAEEQGVWNEPSWGPRIEDRGSQITFSALGQLAPAEAKERWDPGDAKKMRLAAAVAADLPHLKVRPGGYTSIDVSAPGLDKAYAVRALADRLGVEPSRIVFVGDRMNPGGNDYPAAQAGAAALSVTGPDDTLRLCDELLDRLERQTDPAGHTGRD</sequence>
<dbReference type="Gene3D" id="3.40.50.1000">
    <property type="entry name" value="HAD superfamily/HAD-like"/>
    <property type="match status" value="1"/>
</dbReference>
<keyword evidence="7 12" id="KW-0479">Metal-binding</keyword>
<feature type="binding site" evidence="11">
    <location>
        <position position="195"/>
    </location>
    <ligand>
        <name>alpha-D-mannose 1-phosphate</name>
        <dbReference type="ChEBI" id="CHEBI:58409"/>
    </ligand>
</feature>
<evidence type="ECO:0000256" key="4">
    <source>
        <dbReference type="ARBA" id="ARBA00011738"/>
    </source>
</evidence>
<dbReference type="SFLD" id="SFLDG01143">
    <property type="entry name" value="C2.B.3:_Phosphomannomutase_Lik"/>
    <property type="match status" value="1"/>
</dbReference>
<comment type="pathway">
    <text evidence="2">Nucleotide-sugar biosynthesis; GDP-alpha-D-mannose biosynthesis; alpha-D-mannose 1-phosphate from D-fructose 6-phosphate: step 2/2.</text>
</comment>
<protein>
    <recommendedName>
        <fullName evidence="5">phosphomannomutase</fullName>
        <ecNumber evidence="5">5.4.2.8</ecNumber>
    </recommendedName>
</protein>
<evidence type="ECO:0000256" key="10">
    <source>
        <dbReference type="PIRSR" id="PIRSR605002-1"/>
    </source>
</evidence>
<evidence type="ECO:0000256" key="11">
    <source>
        <dbReference type="PIRSR" id="PIRSR605002-2"/>
    </source>
</evidence>
<feature type="binding site" evidence="11">
    <location>
        <position position="142"/>
    </location>
    <ligand>
        <name>alpha-D-mannose 1-phosphate</name>
        <dbReference type="ChEBI" id="CHEBI:58409"/>
    </ligand>
</feature>
<dbReference type="GO" id="GO:0005737">
    <property type="term" value="C:cytoplasm"/>
    <property type="evidence" value="ECO:0007669"/>
    <property type="project" value="UniProtKB-SubCell"/>
</dbReference>
<evidence type="ECO:0000256" key="3">
    <source>
        <dbReference type="ARBA" id="ARBA00009736"/>
    </source>
</evidence>
<gene>
    <name evidence="13" type="ORF">BSCA_0924</name>
</gene>
<feature type="binding site" evidence="12">
    <location>
        <position position="27"/>
    </location>
    <ligand>
        <name>Mg(2+)</name>
        <dbReference type="ChEBI" id="CHEBI:18420"/>
        <label>1</label>
    </ligand>
</feature>
<dbReference type="GO" id="GO:0016791">
    <property type="term" value="F:phosphatase activity"/>
    <property type="evidence" value="ECO:0007669"/>
    <property type="project" value="UniProtKB-ARBA"/>
</dbReference>
<dbReference type="GO" id="GO:0046872">
    <property type="term" value="F:metal ion binding"/>
    <property type="evidence" value="ECO:0007669"/>
    <property type="project" value="UniProtKB-KW"/>
</dbReference>
<keyword evidence="14" id="KW-1185">Reference proteome</keyword>
<evidence type="ECO:0000256" key="6">
    <source>
        <dbReference type="ARBA" id="ARBA00022490"/>
    </source>
</evidence>
<dbReference type="InterPro" id="IPR023214">
    <property type="entry name" value="HAD_sf"/>
</dbReference>
<dbReference type="SUPFAM" id="SSF56784">
    <property type="entry name" value="HAD-like"/>
    <property type="match status" value="1"/>
</dbReference>
<evidence type="ECO:0000256" key="1">
    <source>
        <dbReference type="ARBA" id="ARBA00004496"/>
    </source>
</evidence>
<dbReference type="InterPro" id="IPR006379">
    <property type="entry name" value="HAD-SF_hydro_IIB"/>
</dbReference>
<dbReference type="InterPro" id="IPR043169">
    <property type="entry name" value="PMM_cap"/>
</dbReference>
<evidence type="ECO:0000256" key="9">
    <source>
        <dbReference type="ARBA" id="ARBA00023235"/>
    </source>
</evidence>
<keyword evidence="6" id="KW-0963">Cytoplasm</keyword>
<accession>A0A087DHV7</accession>
<feature type="active site" description="Nucleophile" evidence="10">
    <location>
        <position position="25"/>
    </location>
</feature>
<dbReference type="Proteomes" id="UP000029033">
    <property type="component" value="Unassembled WGS sequence"/>
</dbReference>
<evidence type="ECO:0000256" key="12">
    <source>
        <dbReference type="PIRSR" id="PIRSR605002-3"/>
    </source>
</evidence>
<name>A0A087DHV7_9BIFI</name>
<evidence type="ECO:0000256" key="8">
    <source>
        <dbReference type="ARBA" id="ARBA00022842"/>
    </source>
</evidence>
<proteinExistence type="inferred from homology"/>
<dbReference type="EC" id="5.4.2.8" evidence="5"/>
<evidence type="ECO:0000256" key="7">
    <source>
        <dbReference type="ARBA" id="ARBA00022723"/>
    </source>
</evidence>
<comment type="cofactor">
    <cofactor evidence="12">
        <name>Mg(2+)</name>
        <dbReference type="ChEBI" id="CHEBI:18420"/>
    </cofactor>
</comment>
<reference evidence="13 14" key="1">
    <citation type="submission" date="2014-03" db="EMBL/GenBank/DDBJ databases">
        <title>Genomics of Bifidobacteria.</title>
        <authorList>
            <person name="Ventura M."/>
            <person name="Milani C."/>
            <person name="Lugli G.A."/>
        </authorList>
    </citation>
    <scope>NUCLEOTIDE SEQUENCE [LARGE SCALE GENOMIC DNA]</scope>
    <source>
        <strain evidence="13 14">LMG 21589</strain>
    </source>
</reference>
<feature type="active site" description="Proton donor/acceptor" evidence="10">
    <location>
        <position position="27"/>
    </location>
</feature>
<feature type="binding site" evidence="11">
    <location>
        <position position="193"/>
    </location>
    <ligand>
        <name>alpha-D-mannose 1-phosphate</name>
        <dbReference type="ChEBI" id="CHEBI:58409"/>
    </ligand>
</feature>
<feature type="binding site" evidence="12">
    <location>
        <position position="226"/>
    </location>
    <ligand>
        <name>Mg(2+)</name>
        <dbReference type="ChEBI" id="CHEBI:18420"/>
        <label>1</label>
    </ligand>
</feature>
<dbReference type="SFLD" id="SFLDG01140">
    <property type="entry name" value="C2.B:_Phosphomannomutase_and_P"/>
    <property type="match status" value="1"/>
</dbReference>
<dbReference type="GO" id="GO:0009298">
    <property type="term" value="P:GDP-mannose biosynthetic process"/>
    <property type="evidence" value="ECO:0007669"/>
    <property type="project" value="UniProtKB-UniPathway"/>
</dbReference>
<evidence type="ECO:0000256" key="5">
    <source>
        <dbReference type="ARBA" id="ARBA00012730"/>
    </source>
</evidence>
<dbReference type="Pfam" id="PF03332">
    <property type="entry name" value="PMM"/>
    <property type="match status" value="1"/>
</dbReference>
<dbReference type="InterPro" id="IPR036412">
    <property type="entry name" value="HAD-like_sf"/>
</dbReference>
<comment type="subunit">
    <text evidence="4">Homodimer.</text>
</comment>
<evidence type="ECO:0000256" key="2">
    <source>
        <dbReference type="ARBA" id="ARBA00004699"/>
    </source>
</evidence>
<keyword evidence="9" id="KW-0413">Isomerase</keyword>
<dbReference type="eggNOG" id="COG0561">
    <property type="taxonomic scope" value="Bacteria"/>
</dbReference>
<dbReference type="Gene3D" id="3.30.1240.20">
    <property type="match status" value="1"/>
</dbReference>
<keyword evidence="8 12" id="KW-0460">Magnesium</keyword>
<organism evidence="13 14">
    <name type="scientific">Bifidobacterium scardovii</name>
    <dbReference type="NCBI Taxonomy" id="158787"/>
    <lineage>
        <taxon>Bacteria</taxon>
        <taxon>Bacillati</taxon>
        <taxon>Actinomycetota</taxon>
        <taxon>Actinomycetes</taxon>
        <taxon>Bifidobacteriales</taxon>
        <taxon>Bifidobacteriaceae</taxon>
        <taxon>Bifidobacterium</taxon>
    </lineage>
</organism>
<feature type="binding site" evidence="12">
    <location>
        <position position="25"/>
    </location>
    <ligand>
        <name>Mg(2+)</name>
        <dbReference type="ChEBI" id="CHEBI:18420"/>
        <label>1</label>
    </ligand>
</feature>
<comment type="caution">
    <text evidence="13">The sequence shown here is derived from an EMBL/GenBank/DDBJ whole genome shotgun (WGS) entry which is preliminary data.</text>
</comment>
<comment type="subcellular location">
    <subcellularLocation>
        <location evidence="1">Cytoplasm</location>
    </subcellularLocation>
</comment>
<dbReference type="NCBIfam" id="TIGR01484">
    <property type="entry name" value="HAD-SF-IIB"/>
    <property type="match status" value="1"/>
</dbReference>
<evidence type="ECO:0000313" key="13">
    <source>
        <dbReference type="EMBL" id="KFI95107.1"/>
    </source>
</evidence>
<evidence type="ECO:0000313" key="14">
    <source>
        <dbReference type="Proteomes" id="UP000029033"/>
    </source>
</evidence>
<dbReference type="STRING" id="158787.BSCA_0924"/>
<comment type="similarity">
    <text evidence="3">Belongs to the eukaryotic PMM family.</text>
</comment>